<dbReference type="Proteomes" id="UP000076794">
    <property type="component" value="Chromosome"/>
</dbReference>
<dbReference type="Pfam" id="PF10647">
    <property type="entry name" value="Gmad1"/>
    <property type="match status" value="1"/>
</dbReference>
<reference evidence="5 6" key="1">
    <citation type="submission" date="2016-01" db="EMBL/GenBank/DDBJ databases">
        <title>Complete genome sequence of a soil Actinobacterium, Isoptericola dokdonensis DS-3.</title>
        <authorList>
            <person name="Kwon S.-K."/>
            <person name="Kim J.F."/>
        </authorList>
    </citation>
    <scope>NUCLEOTIDE SEQUENCE [LARGE SCALE GENOMIC DNA]</scope>
    <source>
        <strain evidence="5 6">DS-3</strain>
    </source>
</reference>
<evidence type="ECO:0000313" key="6">
    <source>
        <dbReference type="Proteomes" id="UP000076794"/>
    </source>
</evidence>
<keyword evidence="5" id="KW-0449">Lipoprotein</keyword>
<feature type="signal peptide" evidence="1">
    <location>
        <begin position="1"/>
        <end position="27"/>
    </location>
</feature>
<dbReference type="OrthoDB" id="3226781at2"/>
<feature type="chain" id="PRO_5007822740" evidence="1">
    <location>
        <begin position="28"/>
        <end position="576"/>
    </location>
</feature>
<feature type="domain" description="Lipoprotein LpqB N-terminal" evidence="4">
    <location>
        <begin position="54"/>
        <end position="178"/>
    </location>
</feature>
<dbReference type="KEGG" id="ido:I598_3373"/>
<dbReference type="InterPro" id="IPR019606">
    <property type="entry name" value="GerMN"/>
</dbReference>
<keyword evidence="6" id="KW-1185">Reference proteome</keyword>
<dbReference type="Pfam" id="PF25976">
    <property type="entry name" value="LpqB_N"/>
    <property type="match status" value="1"/>
</dbReference>
<organism evidence="5 6">
    <name type="scientific">Isoptericola dokdonensis DS-3</name>
    <dbReference type="NCBI Taxonomy" id="1300344"/>
    <lineage>
        <taxon>Bacteria</taxon>
        <taxon>Bacillati</taxon>
        <taxon>Actinomycetota</taxon>
        <taxon>Actinomycetes</taxon>
        <taxon>Micrococcales</taxon>
        <taxon>Promicromonosporaceae</taxon>
        <taxon>Isoptericola</taxon>
    </lineage>
</organism>
<evidence type="ECO:0000259" key="4">
    <source>
        <dbReference type="Pfam" id="PF25976"/>
    </source>
</evidence>
<sequence length="576" mass="59365">MRAGERFRRAAALAGGAALALALGACASMPDDGPVMESTVQVDTAGEIAFNVQGPAVDAGPEQLVQSFVSVAQFAPASASTANVAREYVLPSAWSGWDRTSRVLVLSQYPEWQSAEVEEGATSTTVEGVAQVVATVDEVGVYTELAEPSTVDVSYQLVRGPDGQWRIGGLDDGLLVLANFLGDSFHRTTLSYPTPDRQWWVPDVRWFPEQSWRTAATREILAGPPAHLAQSTISVVPDGTTLAIDAVTVDEDGVVDVSVTSPISGASAEDRALLVAQLSETLRDREGRSVVLSDGSSPLATESVAEPSRPLTVGDALALVDADGVPTLQRVVGRELTDPAGPYWLDGLDPTALGVGPEDGATVVRDGTDRLVRVSGEAPVELLVGTDLVAPGVDRFGTVWTADRTAVRAVLPDGAVVAVDGDWVDGRQVRSLAVSPEGARLAVVLDGTEGPEAWVAAIERDADDVPTGLAAAARVGAPVGGVTSAAWFEESTLILLGRDADGAEALYLAGVGGLAGPGGGESRLYTSPSGVTRVTAGVGGASPPLVVDDDGTLQVRQSAALWPSIAEGVVAVAYPG</sequence>
<dbReference type="EMBL" id="CP014209">
    <property type="protein sequence ID" value="ANC32882.1"/>
    <property type="molecule type" value="Genomic_DNA"/>
</dbReference>
<dbReference type="STRING" id="1300344.I598_3373"/>
<dbReference type="PATRIC" id="fig|1300344.3.peg.3396"/>
<accession>A0A161HT74</accession>
<dbReference type="RefSeq" id="WP_068204342.1">
    <property type="nucleotide sequence ID" value="NZ_CP014209.1"/>
</dbReference>
<dbReference type="InterPro" id="IPR018910">
    <property type="entry name" value="LpqB_C"/>
</dbReference>
<dbReference type="InterPro" id="IPR059026">
    <property type="entry name" value="LpqB_N"/>
</dbReference>
<dbReference type="AlphaFoldDB" id="A0A161HT74"/>
<evidence type="ECO:0000259" key="2">
    <source>
        <dbReference type="Pfam" id="PF10646"/>
    </source>
</evidence>
<proteinExistence type="predicted"/>
<evidence type="ECO:0000256" key="1">
    <source>
        <dbReference type="SAM" id="SignalP"/>
    </source>
</evidence>
<name>A0A161HT74_9MICO</name>
<dbReference type="PROSITE" id="PS51257">
    <property type="entry name" value="PROKAR_LIPOPROTEIN"/>
    <property type="match status" value="1"/>
</dbReference>
<gene>
    <name evidence="5" type="primary">lpqB</name>
    <name evidence="5" type="ORF">I598_3373</name>
</gene>
<keyword evidence="1" id="KW-0732">Signal</keyword>
<dbReference type="Pfam" id="PF10646">
    <property type="entry name" value="Germane"/>
    <property type="match status" value="1"/>
</dbReference>
<evidence type="ECO:0000313" key="5">
    <source>
        <dbReference type="EMBL" id="ANC32882.1"/>
    </source>
</evidence>
<feature type="domain" description="GerMN" evidence="2">
    <location>
        <begin position="194"/>
        <end position="290"/>
    </location>
</feature>
<protein>
    <submittedName>
        <fullName evidence="5">Lipoprotein LpqB</fullName>
    </submittedName>
</protein>
<feature type="domain" description="Lipoprotein LpqB C-terminal" evidence="3">
    <location>
        <begin position="349"/>
        <end position="571"/>
    </location>
</feature>
<evidence type="ECO:0000259" key="3">
    <source>
        <dbReference type="Pfam" id="PF10647"/>
    </source>
</evidence>